<proteinExistence type="predicted"/>
<gene>
    <name evidence="2" type="ORF">MRATA1EN1_LOCUS13462</name>
</gene>
<feature type="compositionally biased region" description="Polar residues" evidence="1">
    <location>
        <begin position="21"/>
        <end position="38"/>
    </location>
</feature>
<evidence type="ECO:0000313" key="3">
    <source>
        <dbReference type="Proteomes" id="UP001176941"/>
    </source>
</evidence>
<organism evidence="2 3">
    <name type="scientific">Rangifer tarandus platyrhynchus</name>
    <name type="common">Svalbard reindeer</name>
    <dbReference type="NCBI Taxonomy" id="3082113"/>
    <lineage>
        <taxon>Eukaryota</taxon>
        <taxon>Metazoa</taxon>
        <taxon>Chordata</taxon>
        <taxon>Craniata</taxon>
        <taxon>Vertebrata</taxon>
        <taxon>Euteleostomi</taxon>
        <taxon>Mammalia</taxon>
        <taxon>Eutheria</taxon>
        <taxon>Laurasiatheria</taxon>
        <taxon>Artiodactyla</taxon>
        <taxon>Ruminantia</taxon>
        <taxon>Pecora</taxon>
        <taxon>Cervidae</taxon>
        <taxon>Odocoileinae</taxon>
        <taxon>Rangifer</taxon>
    </lineage>
</organism>
<protein>
    <submittedName>
        <fullName evidence="2">Uncharacterized protein</fullName>
    </submittedName>
</protein>
<accession>A0ABN8YSD9</accession>
<evidence type="ECO:0000256" key="1">
    <source>
        <dbReference type="SAM" id="MobiDB-lite"/>
    </source>
</evidence>
<dbReference type="Proteomes" id="UP001176941">
    <property type="component" value="Chromosome 23"/>
</dbReference>
<feature type="region of interest" description="Disordered" evidence="1">
    <location>
        <begin position="1"/>
        <end position="38"/>
    </location>
</feature>
<feature type="non-terminal residue" evidence="2">
    <location>
        <position position="1"/>
    </location>
</feature>
<keyword evidence="3" id="KW-1185">Reference proteome</keyword>
<feature type="non-terminal residue" evidence="2">
    <location>
        <position position="95"/>
    </location>
</feature>
<reference evidence="2" key="1">
    <citation type="submission" date="2023-04" db="EMBL/GenBank/DDBJ databases">
        <authorList>
            <consortium name="ELIXIR-Norway"/>
        </authorList>
    </citation>
    <scope>NUCLEOTIDE SEQUENCE [LARGE SCALE GENOMIC DNA]</scope>
</reference>
<sequence>MCRARSAAVDCGGGAGEASANAVSRSQTRPGFEPATSSTAHKFNRALPSWASRFPLFQGAPSRSLLGLLRTPCLLYIHGQFGLIVWLSPGLVSRA</sequence>
<dbReference type="EMBL" id="OX459959">
    <property type="protein sequence ID" value="CAI9164500.1"/>
    <property type="molecule type" value="Genomic_DNA"/>
</dbReference>
<name>A0ABN8YSD9_RANTA</name>
<evidence type="ECO:0000313" key="2">
    <source>
        <dbReference type="EMBL" id="CAI9164500.1"/>
    </source>
</evidence>